<evidence type="ECO:0000259" key="1">
    <source>
        <dbReference type="PROSITE" id="PS51781"/>
    </source>
</evidence>
<dbReference type="PANTHER" id="PTHR34408">
    <property type="entry name" value="FAMILY PROTEIN, PUTATIVE-RELATED"/>
    <property type="match status" value="1"/>
</dbReference>
<comment type="caution">
    <text evidence="2">The sequence shown here is derived from an EMBL/GenBank/DDBJ whole genome shotgun (WGS) entry which is preliminary data.</text>
</comment>
<dbReference type="Pfam" id="PF08239">
    <property type="entry name" value="SH3_3"/>
    <property type="match status" value="1"/>
</dbReference>
<dbReference type="RefSeq" id="WP_322444713.1">
    <property type="nucleotide sequence ID" value="NZ_JAXOFX010000001.1"/>
</dbReference>
<feature type="domain" description="SH3b" evidence="1">
    <location>
        <begin position="29"/>
        <end position="93"/>
    </location>
</feature>
<dbReference type="SMART" id="SM00287">
    <property type="entry name" value="SH3b"/>
    <property type="match status" value="1"/>
</dbReference>
<proteinExistence type="predicted"/>
<accession>A0ABU5ITF9</accession>
<keyword evidence="3" id="KW-1185">Reference proteome</keyword>
<dbReference type="PANTHER" id="PTHR34408:SF2">
    <property type="entry name" value="CELL WALL-BINDING PROTEIN YWSB"/>
    <property type="match status" value="1"/>
</dbReference>
<sequence>MKFNIKLLFIFLIIFNLLNYGTIVEGNTTKTAIVSLENGKLNVRNGAGAKYKIIGTLKNGTKVKIYSQTEEWAEIRYKKKTAYISNKYLIFPLKISIKSVSKIIDNINEIQYSAFEKGNTKKDIYKIMKPNHTKPYIDKFFKDYFYVIGKDRNGNNTYRKKPTEIESNMLPHFDWYLSLDYSSAKTKPKISYYEKQGTIYLTISQYFSDSGMIGKRTKYAFLYNKDSNWIVYDAYDKIHGY</sequence>
<reference evidence="2 3" key="1">
    <citation type="submission" date="2023-11" db="EMBL/GenBank/DDBJ databases">
        <title>Bacillus jintuensis, isolated from a mudflat on the Beibu Gulf coast.</title>
        <authorList>
            <person name="Li M."/>
        </authorList>
    </citation>
    <scope>NUCLEOTIDE SEQUENCE [LARGE SCALE GENOMIC DNA]</scope>
    <source>
        <strain evidence="2 3">31A1R</strain>
    </source>
</reference>
<gene>
    <name evidence="2" type="ORF">SM124_01495</name>
</gene>
<dbReference type="InterPro" id="IPR052354">
    <property type="entry name" value="Cell_Wall_Dynamics_Protein"/>
</dbReference>
<organism evidence="2 3">
    <name type="scientific">Robertmurraya mangrovi</name>
    <dbReference type="NCBI Taxonomy" id="3098077"/>
    <lineage>
        <taxon>Bacteria</taxon>
        <taxon>Bacillati</taxon>
        <taxon>Bacillota</taxon>
        <taxon>Bacilli</taxon>
        <taxon>Bacillales</taxon>
        <taxon>Bacillaceae</taxon>
        <taxon>Robertmurraya</taxon>
    </lineage>
</organism>
<dbReference type="PROSITE" id="PS51781">
    <property type="entry name" value="SH3B"/>
    <property type="match status" value="1"/>
</dbReference>
<name>A0ABU5ITF9_9BACI</name>
<evidence type="ECO:0000313" key="2">
    <source>
        <dbReference type="EMBL" id="MDZ5470411.1"/>
    </source>
</evidence>
<dbReference type="EMBL" id="JAXOFX010000001">
    <property type="protein sequence ID" value="MDZ5470411.1"/>
    <property type="molecule type" value="Genomic_DNA"/>
</dbReference>
<dbReference type="Gene3D" id="2.30.30.40">
    <property type="entry name" value="SH3 Domains"/>
    <property type="match status" value="1"/>
</dbReference>
<dbReference type="Proteomes" id="UP001290455">
    <property type="component" value="Unassembled WGS sequence"/>
</dbReference>
<protein>
    <submittedName>
        <fullName evidence="2">SH3 domain-containing protein</fullName>
    </submittedName>
</protein>
<dbReference type="InterPro" id="IPR003646">
    <property type="entry name" value="SH3-like_bac-type"/>
</dbReference>
<evidence type="ECO:0000313" key="3">
    <source>
        <dbReference type="Proteomes" id="UP001290455"/>
    </source>
</evidence>